<comment type="catalytic activity">
    <reaction evidence="15">
        <text>1-hexadecanoyl-2-(4Z,7Z,10Z,13Z,16Z,19Z-docosahexaenoyl)-sn-glycero-3-phosphoethanolamine + L-serine = 1-hexadecanoyl-2-(4Z,7Z,10Z,13Z,16Z,19Z-docosahexaenoyl)-sn-glycero-3-phosphoserine + ethanolamine</text>
        <dbReference type="Rhea" id="RHEA:41488"/>
        <dbReference type="ChEBI" id="CHEBI:33384"/>
        <dbReference type="ChEBI" id="CHEBI:57603"/>
        <dbReference type="ChEBI" id="CHEBI:78261"/>
        <dbReference type="ChEBI" id="CHEBI:78262"/>
    </reaction>
    <physiologicalReaction direction="left-to-right" evidence="15">
        <dbReference type="Rhea" id="RHEA:41489"/>
    </physiologicalReaction>
</comment>
<dbReference type="AlphaFoldDB" id="A0A1D1W231"/>
<feature type="transmembrane region" description="Helical" evidence="22">
    <location>
        <begin position="337"/>
        <end position="354"/>
    </location>
</feature>
<keyword evidence="11 22" id="KW-0472">Membrane</keyword>
<dbReference type="UniPathway" id="UPA00948"/>
<dbReference type="GO" id="GO:0106245">
    <property type="term" value="F:L-serine-phosphatidylethanolamine phosphatidyltransferase activity"/>
    <property type="evidence" value="ECO:0007669"/>
    <property type="project" value="UniProtKB-UniRule"/>
</dbReference>
<evidence type="ECO:0000256" key="21">
    <source>
        <dbReference type="ARBA" id="ARBA00036733"/>
    </source>
</evidence>
<proteinExistence type="inferred from homology"/>
<protein>
    <recommendedName>
        <fullName evidence="22">Phosphatidylserine synthase</fullName>
        <ecNumber evidence="22">2.7.8.29</ecNumber>
    </recommendedName>
    <alternativeName>
        <fullName evidence="22">Serine-exchange enzyme</fullName>
    </alternativeName>
</protein>
<comment type="catalytic activity">
    <reaction evidence="14">
        <text>1-hexadecanoyl-2-(9Z-octadecenoyl)-sn-glycero-3-phosphoethanolamine + L-serine = 1-hexadecanoyl-2-(9Z-octadecenoyl)-sn-glycero-3-phospho-L-serine + ethanolamine</text>
        <dbReference type="Rhea" id="RHEA:41484"/>
        <dbReference type="ChEBI" id="CHEBI:33384"/>
        <dbReference type="ChEBI" id="CHEBI:57603"/>
        <dbReference type="ChEBI" id="CHEBI:73007"/>
        <dbReference type="ChEBI" id="CHEBI:75029"/>
    </reaction>
    <physiologicalReaction direction="left-to-right" evidence="14">
        <dbReference type="Rhea" id="RHEA:41485"/>
    </physiologicalReaction>
</comment>
<evidence type="ECO:0000256" key="12">
    <source>
        <dbReference type="ARBA" id="ARBA00023209"/>
    </source>
</evidence>
<comment type="pathway">
    <text evidence="2 22">Phospholipid metabolism; phosphatidylserine biosynthesis.</text>
</comment>
<reference evidence="24 25" key="1">
    <citation type="journal article" date="2016" name="Nat. Commun.">
        <title>Extremotolerant tardigrade genome and improved radiotolerance of human cultured cells by tardigrade-unique protein.</title>
        <authorList>
            <person name="Hashimoto T."/>
            <person name="Horikawa D.D."/>
            <person name="Saito Y."/>
            <person name="Kuwahara H."/>
            <person name="Kozuka-Hata H."/>
            <person name="Shin-I T."/>
            <person name="Minakuchi Y."/>
            <person name="Ohishi K."/>
            <person name="Motoyama A."/>
            <person name="Aizu T."/>
            <person name="Enomoto A."/>
            <person name="Kondo K."/>
            <person name="Tanaka S."/>
            <person name="Hara Y."/>
            <person name="Koshikawa S."/>
            <person name="Sagara H."/>
            <person name="Miura T."/>
            <person name="Yokobori S."/>
            <person name="Miyagawa K."/>
            <person name="Suzuki Y."/>
            <person name="Kubo T."/>
            <person name="Oyama M."/>
            <person name="Kohara Y."/>
            <person name="Fujiyama A."/>
            <person name="Arakawa K."/>
            <person name="Katayama T."/>
            <person name="Toyoda A."/>
            <person name="Kunieda T."/>
        </authorList>
    </citation>
    <scope>NUCLEOTIDE SEQUENCE [LARGE SCALE GENOMIC DNA]</scope>
    <source>
        <strain evidence="24 25">YOKOZUNA-1</strain>
    </source>
</reference>
<dbReference type="Pfam" id="PF03034">
    <property type="entry name" value="PSS"/>
    <property type="match status" value="1"/>
</dbReference>
<keyword evidence="7 22" id="KW-0812">Transmembrane</keyword>
<dbReference type="EC" id="2.7.8.29" evidence="22"/>
<organism evidence="24 25">
    <name type="scientific">Ramazzottius varieornatus</name>
    <name type="common">Water bear</name>
    <name type="synonym">Tardigrade</name>
    <dbReference type="NCBI Taxonomy" id="947166"/>
    <lineage>
        <taxon>Eukaryota</taxon>
        <taxon>Metazoa</taxon>
        <taxon>Ecdysozoa</taxon>
        <taxon>Tardigrada</taxon>
        <taxon>Eutardigrada</taxon>
        <taxon>Parachela</taxon>
        <taxon>Hypsibioidea</taxon>
        <taxon>Ramazzottiidae</taxon>
        <taxon>Ramazzottius</taxon>
    </lineage>
</organism>
<comment type="catalytic activity">
    <reaction evidence="19">
        <text>1-(1Z-octadecenyl)-2-(4Z,7Z,10Z,13Z,16Z,19Z-docosahexaenoyl)-sn-glycero-3-phosphoethanolamine + L-serine = 1-(1Z-octadecenyl)-2-(4Z,7Z,10Z,13Z,16Z,19Z-docosahexaenoyl)-sn-glycero-3-phospho-L-serine + ethanolamine</text>
        <dbReference type="Rhea" id="RHEA:41496"/>
        <dbReference type="ChEBI" id="CHEBI:33384"/>
        <dbReference type="ChEBI" id="CHEBI:57603"/>
        <dbReference type="ChEBI" id="CHEBI:78263"/>
        <dbReference type="ChEBI" id="CHEBI:78264"/>
    </reaction>
    <physiologicalReaction direction="left-to-right" evidence="19">
        <dbReference type="Rhea" id="RHEA:41497"/>
    </physiologicalReaction>
</comment>
<keyword evidence="6 22" id="KW-0808">Transferase</keyword>
<evidence type="ECO:0000256" key="3">
    <source>
        <dbReference type="ARBA" id="ARBA00005189"/>
    </source>
</evidence>
<keyword evidence="9 22" id="KW-1133">Transmembrane helix</keyword>
<feature type="transmembrane region" description="Helical" evidence="22">
    <location>
        <begin position="86"/>
        <end position="104"/>
    </location>
</feature>
<evidence type="ECO:0000256" key="17">
    <source>
        <dbReference type="ARBA" id="ARBA00035955"/>
    </source>
</evidence>
<evidence type="ECO:0000256" key="10">
    <source>
        <dbReference type="ARBA" id="ARBA00023098"/>
    </source>
</evidence>
<comment type="catalytic activity">
    <reaction evidence="18">
        <text>1-octadecanoyl-2-(4Z,7Z,10Z,13Z,16Z,19Z-docosahexaenoyl)-sn-glycero-3-phosphoethanolamine + L-serine = 1-octadecanoyl-2-(4Z,7Z,10Z,13Z,16Z,19Z-docosahexaenoyl)-sn-glycero-3-phosphoserine + ethanolamine</text>
        <dbReference type="Rhea" id="RHEA:41492"/>
        <dbReference type="ChEBI" id="CHEBI:33384"/>
        <dbReference type="ChEBI" id="CHEBI:57603"/>
        <dbReference type="ChEBI" id="CHEBI:78265"/>
        <dbReference type="ChEBI" id="CHEBI:78266"/>
    </reaction>
    <physiologicalReaction direction="left-to-right" evidence="18">
        <dbReference type="Rhea" id="RHEA:41493"/>
    </physiologicalReaction>
</comment>
<evidence type="ECO:0000256" key="1">
    <source>
        <dbReference type="ARBA" id="ARBA00004477"/>
    </source>
</evidence>
<comment type="subcellular location">
    <subcellularLocation>
        <location evidence="1 22">Endoplasmic reticulum membrane</location>
        <topology evidence="1 22">Multi-pass membrane protein</topology>
    </subcellularLocation>
</comment>
<dbReference type="GO" id="GO:0005789">
    <property type="term" value="C:endoplasmic reticulum membrane"/>
    <property type="evidence" value="ECO:0007669"/>
    <property type="project" value="UniProtKB-SubCell"/>
</dbReference>
<feature type="transmembrane region" description="Helical" evidence="22">
    <location>
        <begin position="238"/>
        <end position="260"/>
    </location>
</feature>
<evidence type="ECO:0000256" key="16">
    <source>
        <dbReference type="ARBA" id="ARBA00035875"/>
    </source>
</evidence>
<feature type="transmembrane region" description="Helical" evidence="22">
    <location>
        <begin position="404"/>
        <end position="422"/>
    </location>
</feature>
<evidence type="ECO:0000256" key="9">
    <source>
        <dbReference type="ARBA" id="ARBA00022989"/>
    </source>
</evidence>
<comment type="similarity">
    <text evidence="4 22">Belongs to the phosphatidyl serine synthase family.</text>
</comment>
<comment type="caution">
    <text evidence="24">The sequence shown here is derived from an EMBL/GenBank/DDBJ whole genome shotgun (WGS) entry which is preliminary data.</text>
</comment>
<comment type="catalytic activity">
    <reaction evidence="21">
        <text>1-(1Z-octadecenyl)-2-(5Z,8Z,11Z,14Z- eicosatetraenoyl)-sn-glycero-3-phosphoethanolamine + L-serine = 1-(1Z-octadecenyl)-2-(5Z,8Z,11Z,14Z-eicosatetraenoyl)-sn-glycero-3-phospho-L-serine + ethanolamine</text>
        <dbReference type="Rhea" id="RHEA:41604"/>
        <dbReference type="ChEBI" id="CHEBI:33384"/>
        <dbReference type="ChEBI" id="CHEBI:57603"/>
        <dbReference type="ChEBI" id="CHEBI:78342"/>
        <dbReference type="ChEBI" id="CHEBI:78343"/>
    </reaction>
    <physiologicalReaction direction="left-to-right" evidence="21">
        <dbReference type="Rhea" id="RHEA:41605"/>
    </physiologicalReaction>
</comment>
<comment type="catalytic activity">
    <reaction evidence="16">
        <text>1-(1Z-octadecenyl)-2-(9Z-octadecenoyl)-sn-glycero-3-phosphoethanolamine + L-serine = 1-(1Z-octadecenyl)-2-(9Z-octadecenoyl)-sn-glycero-3-phospho-L-serine + ethanolamine</text>
        <dbReference type="Rhea" id="RHEA:41600"/>
        <dbReference type="ChEBI" id="CHEBI:33384"/>
        <dbReference type="ChEBI" id="CHEBI:57603"/>
        <dbReference type="ChEBI" id="CHEBI:78340"/>
        <dbReference type="ChEBI" id="CHEBI:78341"/>
    </reaction>
    <physiologicalReaction direction="left-to-right" evidence="16">
        <dbReference type="Rhea" id="RHEA:41601"/>
    </physiologicalReaction>
</comment>
<evidence type="ECO:0000256" key="22">
    <source>
        <dbReference type="RuleBase" id="RU368094"/>
    </source>
</evidence>
<evidence type="ECO:0000256" key="6">
    <source>
        <dbReference type="ARBA" id="ARBA00022679"/>
    </source>
</evidence>
<feature type="transmembrane region" description="Helical" evidence="22">
    <location>
        <begin position="374"/>
        <end position="392"/>
    </location>
</feature>
<sequence>MLSRRNELERTRRAGTLEESSEHIEVRTAHDWEYYKSRRKIRLVLDDGTISFFWRAHTITALILIICVLMYITFLEPVSYDSVVNNRRGILAVMVMFLVFGMMTTGDAPFRRPHPIVWRFVFNVSVLYELCLVYLIMQTADDARQLLKQLDPTLGVELPEKDYGGNCLLYDNTHTDPYHNIWDKLDVFVLTHFFGWWLKTLVLRDWWLCTVISILFELMEYTLEHQLPNFNECWWDHWIMDALVCNGLGIVFGTMTLRYLEMRPYHWRGLWRIQTYSGKLQRIVAQFTPYSWVEFDWRPLSSFGRWTAMIGVVSIFLMAELNTFYLKFVLWVPPPHWINLVRLIFLLLCGGVAIREVFEYLDNPHCTQLGKQAWMILVVVVTELLVVMRFDLPMITKPLPPEMTLSWLTFLVLCLIWTIWRFGYRGQVKLGLGGQASRNNQTAPALEPETEPTLYKSERDMGTVSTIPTKDLVDKKER</sequence>
<evidence type="ECO:0000256" key="7">
    <source>
        <dbReference type="ARBA" id="ARBA00022692"/>
    </source>
</evidence>
<dbReference type="PANTHER" id="PTHR15362:SF7">
    <property type="entry name" value="PHOSPHATIDYLSERINE SYNTHASE 2"/>
    <property type="match status" value="1"/>
</dbReference>
<comment type="catalytic activity">
    <reaction evidence="20">
        <text>1-octadecanoyl-2-(9Z-octadecenoyl)-sn-glycero-3-phosphoethanolamine + L-serine = 1-octadecanoyl-2-(9Z-octadecenoyl)-sn-glycero-3-phospho-L-serine + ethanolamine</text>
        <dbReference type="Rhea" id="RHEA:40795"/>
        <dbReference type="ChEBI" id="CHEBI:33384"/>
        <dbReference type="ChEBI" id="CHEBI:57603"/>
        <dbReference type="ChEBI" id="CHEBI:75038"/>
        <dbReference type="ChEBI" id="CHEBI:78260"/>
    </reaction>
    <physiologicalReaction direction="left-to-right" evidence="20">
        <dbReference type="Rhea" id="RHEA:40796"/>
    </physiologicalReaction>
</comment>
<evidence type="ECO:0000256" key="19">
    <source>
        <dbReference type="ARBA" id="ARBA00036623"/>
    </source>
</evidence>
<dbReference type="EMBL" id="BDGG01000011">
    <property type="protein sequence ID" value="GAV04959.1"/>
    <property type="molecule type" value="Genomic_DNA"/>
</dbReference>
<evidence type="ECO:0000256" key="13">
    <source>
        <dbReference type="ARBA" id="ARBA00023264"/>
    </source>
</evidence>
<comment type="catalytic activity">
    <reaction evidence="22">
        <text>a 1,2-diacyl-sn-glycero-3-phosphoethanolamine + L-serine = a 1,2-diacyl-sn-glycero-3-phospho-L-serine + ethanolamine</text>
        <dbReference type="Rhea" id="RHEA:27606"/>
        <dbReference type="ChEBI" id="CHEBI:33384"/>
        <dbReference type="ChEBI" id="CHEBI:57262"/>
        <dbReference type="ChEBI" id="CHEBI:57603"/>
        <dbReference type="ChEBI" id="CHEBI:64612"/>
        <dbReference type="EC" id="2.7.8.29"/>
    </reaction>
</comment>
<evidence type="ECO:0000256" key="20">
    <source>
        <dbReference type="ARBA" id="ARBA00036644"/>
    </source>
</evidence>
<feature type="transmembrane region" description="Helical" evidence="22">
    <location>
        <begin position="201"/>
        <end position="218"/>
    </location>
</feature>
<feature type="transmembrane region" description="Helical" evidence="22">
    <location>
        <begin position="52"/>
        <end position="74"/>
    </location>
</feature>
<comment type="catalytic activity">
    <reaction evidence="17">
        <text>1-octadecanoyl-2-(5Z,8Z,11Z,14Z)-eicosatetraenoyl-sn-glycero-3-phosphoethanolamine + L-serine = 1-octadecanoyl-2-(5Z,8Z,11Z,14Z)-eicosatetraenoyl-sn-glycero-3-phosphoserine + ethanolamine</text>
        <dbReference type="Rhea" id="RHEA:41500"/>
        <dbReference type="ChEBI" id="CHEBI:33384"/>
        <dbReference type="ChEBI" id="CHEBI:57603"/>
        <dbReference type="ChEBI" id="CHEBI:78268"/>
        <dbReference type="ChEBI" id="CHEBI:78269"/>
    </reaction>
    <physiologicalReaction direction="left-to-right" evidence="17">
        <dbReference type="Rhea" id="RHEA:41501"/>
    </physiologicalReaction>
</comment>
<evidence type="ECO:0000256" key="14">
    <source>
        <dbReference type="ARBA" id="ARBA00035767"/>
    </source>
</evidence>
<gene>
    <name evidence="24" type="primary">RvY_15157</name>
    <name evidence="24" type="synonym">RvY_15157.1</name>
    <name evidence="24" type="ORF">RvY_15157-1</name>
</gene>
<evidence type="ECO:0000256" key="15">
    <source>
        <dbReference type="ARBA" id="ARBA00035833"/>
    </source>
</evidence>
<feature type="transmembrane region" description="Helical" evidence="22">
    <location>
        <begin position="116"/>
        <end position="137"/>
    </location>
</feature>
<comment type="pathway">
    <text evidence="3">Lipid metabolism.</text>
</comment>
<evidence type="ECO:0000256" key="18">
    <source>
        <dbReference type="ARBA" id="ARBA00036428"/>
    </source>
</evidence>
<evidence type="ECO:0000256" key="23">
    <source>
        <dbReference type="SAM" id="MobiDB-lite"/>
    </source>
</evidence>
<accession>A0A1D1W231</accession>
<dbReference type="Proteomes" id="UP000186922">
    <property type="component" value="Unassembled WGS sequence"/>
</dbReference>
<keyword evidence="12 22" id="KW-0594">Phospholipid biosynthesis</keyword>
<feature type="region of interest" description="Disordered" evidence="23">
    <location>
        <begin position="437"/>
        <end position="478"/>
    </location>
</feature>
<keyword evidence="25" id="KW-1185">Reference proteome</keyword>
<dbReference type="STRING" id="947166.A0A1D1W231"/>
<evidence type="ECO:0000256" key="5">
    <source>
        <dbReference type="ARBA" id="ARBA00022516"/>
    </source>
</evidence>
<feature type="transmembrane region" description="Helical" evidence="22">
    <location>
        <begin position="306"/>
        <end position="325"/>
    </location>
</feature>
<evidence type="ECO:0000313" key="24">
    <source>
        <dbReference type="EMBL" id="GAV04959.1"/>
    </source>
</evidence>
<evidence type="ECO:0000256" key="2">
    <source>
        <dbReference type="ARBA" id="ARBA00004916"/>
    </source>
</evidence>
<keyword evidence="10 22" id="KW-0443">Lipid metabolism</keyword>
<evidence type="ECO:0000256" key="8">
    <source>
        <dbReference type="ARBA" id="ARBA00022824"/>
    </source>
</evidence>
<keyword evidence="5 22" id="KW-0444">Lipid biosynthesis</keyword>
<evidence type="ECO:0000313" key="25">
    <source>
        <dbReference type="Proteomes" id="UP000186922"/>
    </source>
</evidence>
<comment type="function">
    <text evidence="22">Catalyzes a base-exchange reaction in which the polar head group of phosphatidylethanolamine (PE) is replaced by L-serine.</text>
</comment>
<evidence type="ECO:0000256" key="4">
    <source>
        <dbReference type="ARBA" id="ARBA00008671"/>
    </source>
</evidence>
<dbReference type="PANTHER" id="PTHR15362">
    <property type="entry name" value="PHOSPHATIDYLINOSITOL SYNTHASE"/>
    <property type="match status" value="1"/>
</dbReference>
<name>A0A1D1W231_RAMVA</name>
<dbReference type="OrthoDB" id="10265393at2759"/>
<keyword evidence="8 22" id="KW-0256">Endoplasmic reticulum</keyword>
<evidence type="ECO:0000256" key="11">
    <source>
        <dbReference type="ARBA" id="ARBA00023136"/>
    </source>
</evidence>
<keyword evidence="13 22" id="KW-1208">Phospholipid metabolism</keyword>
<dbReference type="InterPro" id="IPR004277">
    <property type="entry name" value="PSS"/>
</dbReference>
<dbReference type="GO" id="GO:0006659">
    <property type="term" value="P:phosphatidylserine biosynthetic process"/>
    <property type="evidence" value="ECO:0007669"/>
    <property type="project" value="UniProtKB-UniRule"/>
</dbReference>